<sequence length="806" mass="80664">MKTKILGIIVAFFMIIGAIVAGYWDMLGSERAGLKTIAQKALDRFSASDERTAEDPAGIAGEERPSAVAPTDVQERAGKAEPAASAGGGTLATTDAAAPAESEGDAPSKAGADGAAAPTDAVDENPAPADPPASPDTGKAPENGSDEARRTTANEPAASTPAPSPSAERTQPAEAGLAGETPSNPSSSDDRMAPTDPAAETSPAASSPPSDRSDAPPPVDALRFDVLRVEPDGSMVVAGNGPANTTIFLEDSGERIGSDTSSAAGDFVVILAEGLSVGPHAIKLVAESADGTRTVSAETAIIDVPDRGEEEQLLALVETPDRPSRLIEIPATDAGGTPSSRPGAPSDAAGSEGEVSRPSEAGSSGTATDTAGSQPSTGAPASANAESGGRPSSSEGSDTVLLPRAPSSTPAAAPAADATTLRVEAIEIEGDRIFIAGAAPAGAGIRIYLDNEPLADARADGAGRFLIEARSDIAVGEHTVRVDQLGRDGAVSSRVAVPFLRPDTGSMSAISPSLDLPEDGGETEGDETSGSVADNAGSGSQSSVADAGASASTGKIRTARPATGTETASSPAGSVRDDVSDAEGNNTGANAAGDRIADTGANDAVSAAETEPTLSGDAPAQGSLDTRSEQDPAAANGSPPRDGPAIDSAGPVESEGRTAPNEAAGSTPSSARSLAATETGAGASGTAGTTGPSSSLDDRASQIRDDGAPSASSETASADRRDASVPTRLQAPLRGREGRVLIRKGDTLWRISRETYGRGTRYTVIYLANGDQIRDPDRIYPGQIFRMPSKSRVEALESSAEEATSR</sequence>
<dbReference type="Gene3D" id="3.10.350.10">
    <property type="entry name" value="LysM domain"/>
    <property type="match status" value="1"/>
</dbReference>
<organism evidence="4 5">
    <name type="scientific">Fulvimarina uroteuthidis</name>
    <dbReference type="NCBI Taxonomy" id="3098149"/>
    <lineage>
        <taxon>Bacteria</taxon>
        <taxon>Pseudomonadati</taxon>
        <taxon>Pseudomonadota</taxon>
        <taxon>Alphaproteobacteria</taxon>
        <taxon>Hyphomicrobiales</taxon>
        <taxon>Aurantimonadaceae</taxon>
        <taxon>Fulvimarina</taxon>
    </lineage>
</organism>
<keyword evidence="2" id="KW-0812">Transmembrane</keyword>
<feature type="compositionally biased region" description="Low complexity" evidence="1">
    <location>
        <begin position="584"/>
        <end position="593"/>
    </location>
</feature>
<feature type="compositionally biased region" description="Basic and acidic residues" evidence="1">
    <location>
        <begin position="44"/>
        <end position="54"/>
    </location>
</feature>
<name>A0ABU5I3H8_9HYPH</name>
<gene>
    <name evidence="4" type="ORF">U0C82_12385</name>
</gene>
<dbReference type="SMART" id="SM00257">
    <property type="entry name" value="LysM"/>
    <property type="match status" value="1"/>
</dbReference>
<dbReference type="RefSeq" id="WP_322187468.1">
    <property type="nucleotide sequence ID" value="NZ_JAXLPB010000004.1"/>
</dbReference>
<keyword evidence="2" id="KW-0472">Membrane</keyword>
<dbReference type="PROSITE" id="PS51782">
    <property type="entry name" value="LYSM"/>
    <property type="match status" value="1"/>
</dbReference>
<feature type="compositionally biased region" description="Low complexity" evidence="1">
    <location>
        <begin position="673"/>
        <end position="695"/>
    </location>
</feature>
<evidence type="ECO:0000313" key="5">
    <source>
        <dbReference type="Proteomes" id="UP001294412"/>
    </source>
</evidence>
<feature type="domain" description="LysM" evidence="3">
    <location>
        <begin position="738"/>
        <end position="787"/>
    </location>
</feature>
<keyword evidence="5" id="KW-1185">Reference proteome</keyword>
<accession>A0ABU5I3H8</accession>
<dbReference type="CDD" id="cd00118">
    <property type="entry name" value="LysM"/>
    <property type="match status" value="1"/>
</dbReference>
<dbReference type="InterPro" id="IPR018392">
    <property type="entry name" value="LysM"/>
</dbReference>
<dbReference type="InterPro" id="IPR052196">
    <property type="entry name" value="Bact_Kbp"/>
</dbReference>
<protein>
    <submittedName>
        <fullName evidence="4">LysM peptidoglycan-binding domain-containing protein</fullName>
    </submittedName>
</protein>
<feature type="compositionally biased region" description="Polar residues" evidence="1">
    <location>
        <begin position="537"/>
        <end position="555"/>
    </location>
</feature>
<keyword evidence="2" id="KW-1133">Transmembrane helix</keyword>
<dbReference type="EMBL" id="JAXLPB010000004">
    <property type="protein sequence ID" value="MDY8109936.1"/>
    <property type="molecule type" value="Genomic_DNA"/>
</dbReference>
<feature type="compositionally biased region" description="Low complexity" evidence="1">
    <location>
        <begin position="194"/>
        <end position="210"/>
    </location>
</feature>
<dbReference type="Proteomes" id="UP001294412">
    <property type="component" value="Unassembled WGS sequence"/>
</dbReference>
<feature type="compositionally biased region" description="Polar residues" evidence="1">
    <location>
        <begin position="361"/>
        <end position="379"/>
    </location>
</feature>
<dbReference type="PANTHER" id="PTHR34700">
    <property type="entry name" value="POTASSIUM BINDING PROTEIN KBP"/>
    <property type="match status" value="1"/>
</dbReference>
<feature type="compositionally biased region" description="Basic and acidic residues" evidence="1">
    <location>
        <begin position="696"/>
        <end position="707"/>
    </location>
</feature>
<feature type="compositionally biased region" description="Acidic residues" evidence="1">
    <location>
        <begin position="516"/>
        <end position="527"/>
    </location>
</feature>
<dbReference type="Pfam" id="PF01476">
    <property type="entry name" value="LysM"/>
    <property type="match status" value="1"/>
</dbReference>
<feature type="compositionally biased region" description="Low complexity" evidence="1">
    <location>
        <begin position="405"/>
        <end position="417"/>
    </location>
</feature>
<feature type="region of interest" description="Disordered" evidence="1">
    <location>
        <begin position="44"/>
        <end position="222"/>
    </location>
</feature>
<dbReference type="PANTHER" id="PTHR34700:SF4">
    <property type="entry name" value="PHAGE-LIKE ELEMENT PBSX PROTEIN XKDP"/>
    <property type="match status" value="1"/>
</dbReference>
<feature type="compositionally biased region" description="Low complexity" evidence="1">
    <location>
        <begin position="91"/>
        <end position="127"/>
    </location>
</feature>
<evidence type="ECO:0000313" key="4">
    <source>
        <dbReference type="EMBL" id="MDY8109936.1"/>
    </source>
</evidence>
<evidence type="ECO:0000256" key="1">
    <source>
        <dbReference type="SAM" id="MobiDB-lite"/>
    </source>
</evidence>
<feature type="transmembrane region" description="Helical" evidence="2">
    <location>
        <begin position="5"/>
        <end position="24"/>
    </location>
</feature>
<feature type="region of interest" description="Disordered" evidence="1">
    <location>
        <begin position="502"/>
        <end position="732"/>
    </location>
</feature>
<feature type="compositionally biased region" description="Low complexity" evidence="1">
    <location>
        <begin position="386"/>
        <end position="397"/>
    </location>
</feature>
<evidence type="ECO:0000256" key="2">
    <source>
        <dbReference type="SAM" id="Phobius"/>
    </source>
</evidence>
<dbReference type="InterPro" id="IPR036779">
    <property type="entry name" value="LysM_dom_sf"/>
</dbReference>
<reference evidence="4 5" key="1">
    <citation type="submission" date="2023-12" db="EMBL/GenBank/DDBJ databases">
        <title>Description of Novel Strain Fulvimarina sp. 2208YS6-2-32 isolated from Uroteuthis (Photololigo) edulis.</title>
        <authorList>
            <person name="Park J.-S."/>
        </authorList>
    </citation>
    <scope>NUCLEOTIDE SEQUENCE [LARGE SCALE GENOMIC DNA]</scope>
    <source>
        <strain evidence="4 5">2208YS6-2-32</strain>
    </source>
</reference>
<comment type="caution">
    <text evidence="4">The sequence shown here is derived from an EMBL/GenBank/DDBJ whole genome shotgun (WGS) entry which is preliminary data.</text>
</comment>
<evidence type="ECO:0000259" key="3">
    <source>
        <dbReference type="PROSITE" id="PS51782"/>
    </source>
</evidence>
<feature type="region of interest" description="Disordered" evidence="1">
    <location>
        <begin position="303"/>
        <end position="417"/>
    </location>
</feature>
<feature type="compositionally biased region" description="Low complexity" evidence="1">
    <location>
        <begin position="153"/>
        <end position="168"/>
    </location>
</feature>
<proteinExistence type="predicted"/>